<sequence>MTPTFLILVLCFATTQGRRPQGLRKHVHEFEIPQAQTKQKNSTKIWSGLNLKGFSWKDCGTSSSLVNIQSLSLSPDPLAFPGPVNVAAEFVVKQSLVAPLKGQLKVYKKIFGTYIEIPCVDNVGSCTYDDLCSKLAPIQGQCPDSLKKIGIDCSCPIAANSYNLGKTEFDVSASVIPGGDYHIIADITMNGAQATCIDMYISVA</sequence>
<dbReference type="GO" id="GO:0006689">
    <property type="term" value="P:ganglioside catabolic process"/>
    <property type="evidence" value="ECO:0007669"/>
    <property type="project" value="InterPro"/>
</dbReference>
<gene>
    <name evidence="4" type="ORF">DPMN_108049</name>
</gene>
<dbReference type="Proteomes" id="UP000828390">
    <property type="component" value="Unassembled WGS sequence"/>
</dbReference>
<proteinExistence type="predicted"/>
<feature type="signal peptide" evidence="2">
    <location>
        <begin position="1"/>
        <end position="17"/>
    </location>
</feature>
<dbReference type="InterPro" id="IPR003172">
    <property type="entry name" value="ML_dom"/>
</dbReference>
<reference evidence="4" key="1">
    <citation type="journal article" date="2019" name="bioRxiv">
        <title>The Genome of the Zebra Mussel, Dreissena polymorpha: A Resource for Invasive Species Research.</title>
        <authorList>
            <person name="McCartney M.A."/>
            <person name="Auch B."/>
            <person name="Kono T."/>
            <person name="Mallez S."/>
            <person name="Zhang Y."/>
            <person name="Obille A."/>
            <person name="Becker A."/>
            <person name="Abrahante J.E."/>
            <person name="Garbe J."/>
            <person name="Badalamenti J.P."/>
            <person name="Herman A."/>
            <person name="Mangelson H."/>
            <person name="Liachko I."/>
            <person name="Sullivan S."/>
            <person name="Sone E.D."/>
            <person name="Koren S."/>
            <person name="Silverstein K.A.T."/>
            <person name="Beckman K.B."/>
            <person name="Gohl D.M."/>
        </authorList>
    </citation>
    <scope>NUCLEOTIDE SEQUENCE</scope>
    <source>
        <strain evidence="4">Duluth1</strain>
        <tissue evidence="4">Whole animal</tissue>
    </source>
</reference>
<feature type="domain" description="MD-2-related lipid-recognition" evidence="3">
    <location>
        <begin position="56"/>
        <end position="201"/>
    </location>
</feature>
<organism evidence="4 5">
    <name type="scientific">Dreissena polymorpha</name>
    <name type="common">Zebra mussel</name>
    <name type="synonym">Mytilus polymorpha</name>
    <dbReference type="NCBI Taxonomy" id="45954"/>
    <lineage>
        <taxon>Eukaryota</taxon>
        <taxon>Metazoa</taxon>
        <taxon>Spiralia</taxon>
        <taxon>Lophotrochozoa</taxon>
        <taxon>Mollusca</taxon>
        <taxon>Bivalvia</taxon>
        <taxon>Autobranchia</taxon>
        <taxon>Heteroconchia</taxon>
        <taxon>Euheterodonta</taxon>
        <taxon>Imparidentia</taxon>
        <taxon>Neoheterodontei</taxon>
        <taxon>Myida</taxon>
        <taxon>Dreissenoidea</taxon>
        <taxon>Dreissenidae</taxon>
        <taxon>Dreissena</taxon>
    </lineage>
</organism>
<name>A0A9D4K845_DREPO</name>
<protein>
    <recommendedName>
        <fullName evidence="3">MD-2-related lipid-recognition domain-containing protein</fullName>
    </recommendedName>
</protein>
<reference evidence="4" key="2">
    <citation type="submission" date="2020-11" db="EMBL/GenBank/DDBJ databases">
        <authorList>
            <person name="McCartney M.A."/>
            <person name="Auch B."/>
            <person name="Kono T."/>
            <person name="Mallez S."/>
            <person name="Becker A."/>
            <person name="Gohl D.M."/>
            <person name="Silverstein K.A.T."/>
            <person name="Koren S."/>
            <person name="Bechman K.B."/>
            <person name="Herman A."/>
            <person name="Abrahante J.E."/>
            <person name="Garbe J."/>
        </authorList>
    </citation>
    <scope>NUCLEOTIDE SEQUENCE</scope>
    <source>
        <strain evidence="4">Duluth1</strain>
        <tissue evidence="4">Whole animal</tissue>
    </source>
</reference>
<dbReference type="PANTHER" id="PTHR17357:SF0">
    <property type="entry name" value="GANGLIOSIDE GM2 ACTIVATOR"/>
    <property type="match status" value="1"/>
</dbReference>
<dbReference type="InterPro" id="IPR028996">
    <property type="entry name" value="GM2-AP"/>
</dbReference>
<dbReference type="GO" id="GO:0008047">
    <property type="term" value="F:enzyme activator activity"/>
    <property type="evidence" value="ECO:0007669"/>
    <property type="project" value="InterPro"/>
</dbReference>
<dbReference type="AlphaFoldDB" id="A0A9D4K845"/>
<evidence type="ECO:0000313" key="4">
    <source>
        <dbReference type="EMBL" id="KAH3834714.1"/>
    </source>
</evidence>
<evidence type="ECO:0000259" key="3">
    <source>
        <dbReference type="SMART" id="SM00737"/>
    </source>
</evidence>
<dbReference type="Pfam" id="PF02221">
    <property type="entry name" value="E1_DerP2_DerF2"/>
    <property type="match status" value="1"/>
</dbReference>
<dbReference type="InterPro" id="IPR036846">
    <property type="entry name" value="GM2-AP_sf"/>
</dbReference>
<accession>A0A9D4K845</accession>
<dbReference type="SUPFAM" id="SSF63707">
    <property type="entry name" value="Ganglioside M2 (gm2) activator"/>
    <property type="match status" value="1"/>
</dbReference>
<dbReference type="EMBL" id="JAIWYP010000004">
    <property type="protein sequence ID" value="KAH3834714.1"/>
    <property type="molecule type" value="Genomic_DNA"/>
</dbReference>
<dbReference type="PANTHER" id="PTHR17357">
    <property type="entry name" value="GM2 GANGLIOSIDE ACTIVATOR PROTEIN"/>
    <property type="match status" value="1"/>
</dbReference>
<keyword evidence="1 2" id="KW-0732">Signal</keyword>
<feature type="chain" id="PRO_5038559348" description="MD-2-related lipid-recognition domain-containing protein" evidence="2">
    <location>
        <begin position="18"/>
        <end position="204"/>
    </location>
</feature>
<evidence type="ECO:0000256" key="2">
    <source>
        <dbReference type="SAM" id="SignalP"/>
    </source>
</evidence>
<dbReference type="SMART" id="SM00737">
    <property type="entry name" value="ML"/>
    <property type="match status" value="1"/>
</dbReference>
<dbReference type="GO" id="GO:0009898">
    <property type="term" value="C:cytoplasmic side of plasma membrane"/>
    <property type="evidence" value="ECO:0007669"/>
    <property type="project" value="TreeGrafter"/>
</dbReference>
<dbReference type="GO" id="GO:0005319">
    <property type="term" value="F:lipid transporter activity"/>
    <property type="evidence" value="ECO:0007669"/>
    <property type="project" value="TreeGrafter"/>
</dbReference>
<dbReference type="Gene3D" id="2.70.220.10">
    <property type="entry name" value="Ganglioside GM2 activator"/>
    <property type="match status" value="1"/>
</dbReference>
<evidence type="ECO:0000256" key="1">
    <source>
        <dbReference type="ARBA" id="ARBA00022729"/>
    </source>
</evidence>
<evidence type="ECO:0000313" key="5">
    <source>
        <dbReference type="Proteomes" id="UP000828390"/>
    </source>
</evidence>
<comment type="caution">
    <text evidence="4">The sequence shown here is derived from an EMBL/GenBank/DDBJ whole genome shotgun (WGS) entry which is preliminary data.</text>
</comment>
<keyword evidence="5" id="KW-1185">Reference proteome</keyword>